<evidence type="ECO:0000256" key="6">
    <source>
        <dbReference type="RuleBase" id="RU004396"/>
    </source>
</evidence>
<sequence>MFAILRKKAVLPLIRNVRYSGDMSTEQKMKTYSLMKKITLFVVPVVVTLGAVNAYNVEMDHRSHPRKEYIPYPYLNIMNRPWPWGDGKHSLFHNPKANWVKGVGYEEDWYC</sequence>
<dbReference type="InterPro" id="IPR036418">
    <property type="entry name" value="Cyt_c_oxidase_su6a_sf"/>
</dbReference>
<evidence type="ECO:0000256" key="2">
    <source>
        <dbReference type="ARBA" id="ARBA00022792"/>
    </source>
</evidence>
<protein>
    <recommendedName>
        <fullName evidence="9">Cytochrome c oxidase polypeptide VIa</fullName>
    </recommendedName>
</protein>
<keyword evidence="8" id="KW-1185">Reference proteome</keyword>
<keyword evidence="5" id="KW-0472">Membrane</keyword>
<dbReference type="PANTHER" id="PTHR11504">
    <property type="entry name" value="CYTOCHROME C OXIDASE POLYPEPTIDE VIA"/>
    <property type="match status" value="1"/>
</dbReference>
<evidence type="ECO:0000256" key="1">
    <source>
        <dbReference type="ARBA" id="ARBA00004273"/>
    </source>
</evidence>
<evidence type="ECO:0000256" key="5">
    <source>
        <dbReference type="ARBA" id="ARBA00023136"/>
    </source>
</evidence>
<accession>A0ABP0EWV4</accession>
<organism evidence="7 8">
    <name type="scientific">Clavelina lepadiformis</name>
    <name type="common">Light-bulb sea squirt</name>
    <name type="synonym">Ascidia lepadiformis</name>
    <dbReference type="NCBI Taxonomy" id="159417"/>
    <lineage>
        <taxon>Eukaryota</taxon>
        <taxon>Metazoa</taxon>
        <taxon>Chordata</taxon>
        <taxon>Tunicata</taxon>
        <taxon>Ascidiacea</taxon>
        <taxon>Aplousobranchia</taxon>
        <taxon>Clavelinidae</taxon>
        <taxon>Clavelina</taxon>
    </lineage>
</organism>
<evidence type="ECO:0000256" key="4">
    <source>
        <dbReference type="ARBA" id="ARBA00023128"/>
    </source>
</evidence>
<comment type="similarity">
    <text evidence="6">Belongs to the cytochrome c oxidase subunit 6A family.</text>
</comment>
<proteinExistence type="inferred from homology"/>
<keyword evidence="4" id="KW-0496">Mitochondrion</keyword>
<dbReference type="Pfam" id="PF02046">
    <property type="entry name" value="COX6A"/>
    <property type="match status" value="1"/>
</dbReference>
<dbReference type="EMBL" id="CAWYQH010000001">
    <property type="protein sequence ID" value="CAK8671922.1"/>
    <property type="molecule type" value="Genomic_DNA"/>
</dbReference>
<evidence type="ECO:0000313" key="7">
    <source>
        <dbReference type="EMBL" id="CAK8671922.1"/>
    </source>
</evidence>
<dbReference type="Proteomes" id="UP001642483">
    <property type="component" value="Unassembled WGS sequence"/>
</dbReference>
<evidence type="ECO:0000256" key="3">
    <source>
        <dbReference type="ARBA" id="ARBA00022946"/>
    </source>
</evidence>
<dbReference type="Gene3D" id="4.10.95.10">
    <property type="entry name" value="Cytochrome c oxidase, subunit VIa"/>
    <property type="match status" value="1"/>
</dbReference>
<comment type="subcellular location">
    <subcellularLocation>
        <location evidence="1">Mitochondrion inner membrane</location>
    </subcellularLocation>
</comment>
<reference evidence="7 8" key="1">
    <citation type="submission" date="2024-02" db="EMBL/GenBank/DDBJ databases">
        <authorList>
            <person name="Daric V."/>
            <person name="Darras S."/>
        </authorList>
    </citation>
    <scope>NUCLEOTIDE SEQUENCE [LARGE SCALE GENOMIC DNA]</scope>
</reference>
<gene>
    <name evidence="7" type="ORF">CVLEPA_LOCUS949</name>
</gene>
<dbReference type="PANTHER" id="PTHR11504:SF0">
    <property type="entry name" value="CYTOCHROME C OXIDASE SUBUNIT"/>
    <property type="match status" value="1"/>
</dbReference>
<evidence type="ECO:0000313" key="8">
    <source>
        <dbReference type="Proteomes" id="UP001642483"/>
    </source>
</evidence>
<dbReference type="InterPro" id="IPR001349">
    <property type="entry name" value="Cyt_c_oxidase_su6a"/>
</dbReference>
<keyword evidence="3" id="KW-0809">Transit peptide</keyword>
<name>A0ABP0EWV4_CLALP</name>
<dbReference type="SUPFAM" id="SSF81411">
    <property type="entry name" value="Mitochondrial cytochrome c oxidase subunit VIa"/>
    <property type="match status" value="1"/>
</dbReference>
<comment type="caution">
    <text evidence="7">The sequence shown here is derived from an EMBL/GenBank/DDBJ whole genome shotgun (WGS) entry which is preliminary data.</text>
</comment>
<keyword evidence="2" id="KW-0999">Mitochondrion inner membrane</keyword>
<evidence type="ECO:0008006" key="9">
    <source>
        <dbReference type="Google" id="ProtNLM"/>
    </source>
</evidence>